<dbReference type="SMART" id="SM00679">
    <property type="entry name" value="CTNS"/>
    <property type="match status" value="2"/>
</dbReference>
<evidence type="ECO:0000313" key="8">
    <source>
        <dbReference type="Proteomes" id="UP000243797"/>
    </source>
</evidence>
<proteinExistence type="predicted"/>
<dbReference type="InterPro" id="IPR006603">
    <property type="entry name" value="PQ-loop_rpt"/>
</dbReference>
<evidence type="ECO:0000256" key="6">
    <source>
        <dbReference type="SAM" id="Phobius"/>
    </source>
</evidence>
<name>A0A2K1QM49_9PEZI</name>
<comment type="subcellular location">
    <subcellularLocation>
        <location evidence="1">Membrane</location>
        <topology evidence="1">Multi-pass membrane protein</topology>
    </subcellularLocation>
</comment>
<keyword evidence="8" id="KW-1185">Reference proteome</keyword>
<accession>A0A2K1QM49</accession>
<feature type="transmembrane region" description="Helical" evidence="6">
    <location>
        <begin position="182"/>
        <end position="207"/>
    </location>
</feature>
<dbReference type="GO" id="GO:0016020">
    <property type="term" value="C:membrane"/>
    <property type="evidence" value="ECO:0007669"/>
    <property type="project" value="UniProtKB-SubCell"/>
</dbReference>
<comment type="caution">
    <text evidence="7">The sequence shown here is derived from an EMBL/GenBank/DDBJ whole genome shotgun (WGS) entry which is preliminary data.</text>
</comment>
<organism evidence="7 8">
    <name type="scientific">Sphaceloma murrayae</name>
    <dbReference type="NCBI Taxonomy" id="2082308"/>
    <lineage>
        <taxon>Eukaryota</taxon>
        <taxon>Fungi</taxon>
        <taxon>Dikarya</taxon>
        <taxon>Ascomycota</taxon>
        <taxon>Pezizomycotina</taxon>
        <taxon>Dothideomycetes</taxon>
        <taxon>Dothideomycetidae</taxon>
        <taxon>Myriangiales</taxon>
        <taxon>Elsinoaceae</taxon>
        <taxon>Sphaceloma</taxon>
    </lineage>
</organism>
<keyword evidence="2 6" id="KW-0812">Transmembrane</keyword>
<dbReference type="InterPro" id="IPR051415">
    <property type="entry name" value="LAAT-1"/>
</dbReference>
<evidence type="ECO:0000256" key="2">
    <source>
        <dbReference type="ARBA" id="ARBA00022692"/>
    </source>
</evidence>
<evidence type="ECO:0000256" key="4">
    <source>
        <dbReference type="ARBA" id="ARBA00023136"/>
    </source>
</evidence>
<keyword evidence="3 6" id="KW-1133">Transmembrane helix</keyword>
<dbReference type="PANTHER" id="PTHR16201:SF37">
    <property type="entry name" value="PQ-LOOP REPEAT-CONTAINING PROTEIN"/>
    <property type="match status" value="1"/>
</dbReference>
<feature type="transmembrane region" description="Helical" evidence="6">
    <location>
        <begin position="36"/>
        <end position="56"/>
    </location>
</feature>
<dbReference type="AlphaFoldDB" id="A0A2K1QM49"/>
<feature type="transmembrane region" description="Helical" evidence="6">
    <location>
        <begin position="93"/>
        <end position="114"/>
    </location>
</feature>
<feature type="transmembrane region" description="Helical" evidence="6">
    <location>
        <begin position="126"/>
        <end position="144"/>
    </location>
</feature>
<feature type="region of interest" description="Disordered" evidence="5">
    <location>
        <begin position="240"/>
        <end position="264"/>
    </location>
</feature>
<evidence type="ECO:0000256" key="3">
    <source>
        <dbReference type="ARBA" id="ARBA00022989"/>
    </source>
</evidence>
<protein>
    <submittedName>
        <fullName evidence="7">Uncharacterized protein</fullName>
    </submittedName>
</protein>
<dbReference type="InParanoid" id="A0A2K1QM49"/>
<evidence type="ECO:0000256" key="1">
    <source>
        <dbReference type="ARBA" id="ARBA00004141"/>
    </source>
</evidence>
<feature type="transmembrane region" description="Helical" evidence="6">
    <location>
        <begin position="156"/>
        <end position="176"/>
    </location>
</feature>
<dbReference type="PANTHER" id="PTHR16201">
    <property type="entry name" value="SEVEN TRANSMEMBRANE PROTEIN 1-RELATED"/>
    <property type="match status" value="1"/>
</dbReference>
<evidence type="ECO:0000256" key="5">
    <source>
        <dbReference type="SAM" id="MobiDB-lite"/>
    </source>
</evidence>
<dbReference type="Proteomes" id="UP000243797">
    <property type="component" value="Unassembled WGS sequence"/>
</dbReference>
<dbReference type="Gene3D" id="1.20.1280.290">
    <property type="match status" value="1"/>
</dbReference>
<gene>
    <name evidence="7" type="ORF">CAC42_6344</name>
</gene>
<dbReference type="OrthoDB" id="407617at2759"/>
<evidence type="ECO:0000313" key="7">
    <source>
        <dbReference type="EMBL" id="PNS16237.1"/>
    </source>
</evidence>
<feature type="transmembrane region" description="Helical" evidence="6">
    <location>
        <begin position="6"/>
        <end position="24"/>
    </location>
</feature>
<dbReference type="Pfam" id="PF04193">
    <property type="entry name" value="PQ-loop"/>
    <property type="match status" value="2"/>
</dbReference>
<keyword evidence="4 6" id="KW-0472">Membrane</keyword>
<sequence>MDNPIAAHVLGTASALIPQIILNYRRHNATGLQPSMMLLWSLAGIPLGVYAIVSHLSIALQIQAQILTFLSLLTWAQVHYYEHHWALSKCLCALLPIALVLAALEFSLVLALRAGLSHQTTWPPKLMAVLAATLLALGVLRHYYDIYTHRTVRGISFLFCFLDALGDLTAILSIVFEKRVDVWGVVVYGTELVLWLGIFAAGGAFNLRERRGRRKRTVDEGLGMSMREEEGSASSVFRTAAAGDEGQVQRRVPASSASEGGKGT</sequence>
<dbReference type="EMBL" id="NKHZ01000058">
    <property type="protein sequence ID" value="PNS16237.1"/>
    <property type="molecule type" value="Genomic_DNA"/>
</dbReference>
<reference evidence="7 8" key="1">
    <citation type="submission" date="2017-06" db="EMBL/GenBank/DDBJ databases">
        <title>Draft genome sequence of a variant of Elsinoe murrayae.</title>
        <authorList>
            <person name="Cheng Q."/>
        </authorList>
    </citation>
    <scope>NUCLEOTIDE SEQUENCE [LARGE SCALE GENOMIC DNA]</scope>
    <source>
        <strain evidence="7 8">CQ-2017a</strain>
    </source>
</reference>